<evidence type="ECO:0000313" key="3">
    <source>
        <dbReference type="Proteomes" id="UP000033869"/>
    </source>
</evidence>
<organism evidence="2 3">
    <name type="scientific">candidate division CPR2 bacterium GW2011_GWC1_41_48</name>
    <dbReference type="NCBI Taxonomy" id="1618344"/>
    <lineage>
        <taxon>Bacteria</taxon>
        <taxon>Bacteria division CPR2</taxon>
    </lineage>
</organism>
<dbReference type="SUPFAM" id="SSF54523">
    <property type="entry name" value="Pili subunits"/>
    <property type="match status" value="1"/>
</dbReference>
<dbReference type="PROSITE" id="PS00409">
    <property type="entry name" value="PROKAR_NTER_METHYL"/>
    <property type="match status" value="1"/>
</dbReference>
<name>A0A0G0YIE6_UNCC2</name>
<dbReference type="EMBL" id="LCBL01000002">
    <property type="protein sequence ID" value="KKS09316.1"/>
    <property type="molecule type" value="Genomic_DNA"/>
</dbReference>
<keyword evidence="1" id="KW-0472">Membrane</keyword>
<evidence type="ECO:0008006" key="4">
    <source>
        <dbReference type="Google" id="ProtNLM"/>
    </source>
</evidence>
<proteinExistence type="predicted"/>
<dbReference type="InterPro" id="IPR045584">
    <property type="entry name" value="Pilin-like"/>
</dbReference>
<accession>A0A0G0YIE6</accession>
<dbReference type="NCBIfam" id="TIGR02532">
    <property type="entry name" value="IV_pilin_GFxxxE"/>
    <property type="match status" value="1"/>
</dbReference>
<evidence type="ECO:0000313" key="2">
    <source>
        <dbReference type="EMBL" id="KKS09316.1"/>
    </source>
</evidence>
<comment type="caution">
    <text evidence="2">The sequence shown here is derived from an EMBL/GenBank/DDBJ whole genome shotgun (WGS) entry which is preliminary data.</text>
</comment>
<dbReference type="InterPro" id="IPR012902">
    <property type="entry name" value="N_methyl_site"/>
</dbReference>
<dbReference type="Pfam" id="PF07963">
    <property type="entry name" value="N_methyl"/>
    <property type="match status" value="1"/>
</dbReference>
<reference evidence="2 3" key="1">
    <citation type="journal article" date="2015" name="Nature">
        <title>rRNA introns, odd ribosomes, and small enigmatic genomes across a large radiation of phyla.</title>
        <authorList>
            <person name="Brown C.T."/>
            <person name="Hug L.A."/>
            <person name="Thomas B.C."/>
            <person name="Sharon I."/>
            <person name="Castelle C.J."/>
            <person name="Singh A."/>
            <person name="Wilkins M.J."/>
            <person name="Williams K.H."/>
            <person name="Banfield J.F."/>
        </authorList>
    </citation>
    <scope>NUCLEOTIDE SEQUENCE [LARGE SCALE GENOMIC DNA]</scope>
</reference>
<keyword evidence="1" id="KW-1133">Transmembrane helix</keyword>
<protein>
    <recommendedName>
        <fullName evidence="4">Prepilin-type N-terminal cleavage/methylation domain-containing protein</fullName>
    </recommendedName>
</protein>
<evidence type="ECO:0000256" key="1">
    <source>
        <dbReference type="SAM" id="Phobius"/>
    </source>
</evidence>
<gene>
    <name evidence="2" type="ORF">UU65_C0002G0094</name>
</gene>
<dbReference type="AlphaFoldDB" id="A0A0G0YIE6"/>
<sequence>MKQVLNKRGYTLIEIVVVMALIAVTTLFALLPALTNRRSQLEFETRAHEVLGEIKYAQSLARGVIWENTGGSNFSPKAVYAKLYNEDDVLKLEIVGYDRDADPSSPVHKALTFKDLKIDNLRAGAIDKGSGDTLFACFSVPTGFASDYIGSEGSLASKWVYTPAPFNYADLAEHEDVTLTLGDDEFKIDLSLNFSSGDIYIDKGADLK</sequence>
<keyword evidence="1" id="KW-0812">Transmembrane</keyword>
<feature type="transmembrane region" description="Helical" evidence="1">
    <location>
        <begin position="12"/>
        <end position="34"/>
    </location>
</feature>
<dbReference type="Proteomes" id="UP000033869">
    <property type="component" value="Unassembled WGS sequence"/>
</dbReference>